<reference evidence="1 2" key="1">
    <citation type="submission" date="2019-05" db="EMBL/GenBank/DDBJ databases">
        <title>Genome of Alcanivorax gelatiniphagus, an oil degrading marine bacteria.</title>
        <authorList>
            <person name="Kwon K.K."/>
        </authorList>
    </citation>
    <scope>NUCLEOTIDE SEQUENCE [LARGE SCALE GENOMIC DNA]</scope>
    <source>
        <strain evidence="1 2">MEBiC 08158</strain>
    </source>
</reference>
<sequence>MSHARQHPGHPFAAPFAGALWHDLIPRRQALPDLPDHTLLHAGPPLRGAAPNAIRNAAVVAALSEGLANRAAEALDMLKQGHLTLAPAQDYGVVTPLAQVVSASMPLVVAGDGDTARYAPLVEGPPPAVRFGSLTVDGPLRFQQLAQLAADHLAAAIRKHPICFHSVVTSALTEGDDCHSRTGALTRALLDRLKGLAEPVKNELSGNLSFALTPLMAASAWLLRDAPICAAGGNGVDFGVRPRGASQWRTAPAAPPRGTLLSGADPDNALGAIGDSAVIDVCGLGGQALSASPALLEEWADSLPGYAGERRDLFDPDSGTLDPVRLLADGRPPIINLAILGRDEASGLLGRGFYQPPLSLFDFPESSA</sequence>
<dbReference type="InterPro" id="IPR009499">
    <property type="entry name" value="AllG-like"/>
</dbReference>
<dbReference type="EMBL" id="VCQT01000045">
    <property type="protein sequence ID" value="TMW10938.1"/>
    <property type="molecule type" value="Genomic_DNA"/>
</dbReference>
<protein>
    <submittedName>
        <fullName evidence="1">DUF1116 domain-containing protein</fullName>
    </submittedName>
</protein>
<dbReference type="InterPro" id="IPR024033">
    <property type="entry name" value="OXTCase_su_AllG_h-dom"/>
</dbReference>
<comment type="caution">
    <text evidence="1">The sequence shown here is derived from an EMBL/GenBank/DDBJ whole genome shotgun (WGS) entry which is preliminary data.</text>
</comment>
<organism evidence="1 2">
    <name type="scientific">Alloalcanivorax gelatiniphagus</name>
    <dbReference type="NCBI Taxonomy" id="1194167"/>
    <lineage>
        <taxon>Bacteria</taxon>
        <taxon>Pseudomonadati</taxon>
        <taxon>Pseudomonadota</taxon>
        <taxon>Gammaproteobacteria</taxon>
        <taxon>Oceanospirillales</taxon>
        <taxon>Alcanivoracaceae</taxon>
        <taxon>Alloalcanivorax</taxon>
    </lineage>
</organism>
<dbReference type="Gene3D" id="3.90.1700.10">
    <property type="entry name" value="v583 domain like"/>
    <property type="match status" value="1"/>
</dbReference>
<evidence type="ECO:0000313" key="1">
    <source>
        <dbReference type="EMBL" id="TMW10938.1"/>
    </source>
</evidence>
<dbReference type="Pfam" id="PF06545">
    <property type="entry name" value="AllG"/>
    <property type="match status" value="1"/>
</dbReference>
<proteinExistence type="predicted"/>
<gene>
    <name evidence="1" type="ORF">FGS76_16665</name>
</gene>
<keyword evidence="2" id="KW-1185">Reference proteome</keyword>
<accession>A0ABY2XGX9</accession>
<dbReference type="Proteomes" id="UP000739180">
    <property type="component" value="Unassembled WGS sequence"/>
</dbReference>
<dbReference type="RefSeq" id="WP_138773774.1">
    <property type="nucleotide sequence ID" value="NZ_JBHSSX010000053.1"/>
</dbReference>
<evidence type="ECO:0000313" key="2">
    <source>
        <dbReference type="Proteomes" id="UP000739180"/>
    </source>
</evidence>
<name>A0ABY2XGX9_9GAMM</name>
<dbReference type="Gene3D" id="3.90.1710.10">
    <property type="entry name" value="Enterococcus faecalis V583 domain"/>
    <property type="match status" value="1"/>
</dbReference>
<dbReference type="Gene3D" id="1.10.10.660">
    <property type="entry name" value="conserved protein of unknown function from Enterococcus faecalis V583"/>
    <property type="match status" value="1"/>
</dbReference>